<sequence length="81" mass="8941">MRFMIAALALLSMDGVTLADNNSSRFKIDNGRVILAQSYCQICSDNATACRLACNGAGTCIQACDDRLRECREQNCGLRYR</sequence>
<comment type="caution">
    <text evidence="2">The sequence shown here is derived from an EMBL/GenBank/DDBJ whole genome shotgun (WGS) entry which is preliminary data.</text>
</comment>
<feature type="signal peptide" evidence="1">
    <location>
        <begin position="1"/>
        <end position="19"/>
    </location>
</feature>
<evidence type="ECO:0000313" key="3">
    <source>
        <dbReference type="Proteomes" id="UP001364224"/>
    </source>
</evidence>
<accession>A0ABU8BFH8</accession>
<keyword evidence="3" id="KW-1185">Reference proteome</keyword>
<dbReference type="EMBL" id="JAZHRV010000001">
    <property type="protein sequence ID" value="MEH2557297.1"/>
    <property type="molecule type" value="Genomic_DNA"/>
</dbReference>
<dbReference type="Proteomes" id="UP001364224">
    <property type="component" value="Unassembled WGS sequence"/>
</dbReference>
<gene>
    <name evidence="2" type="ORF">V1286_004826</name>
</gene>
<reference evidence="2 3" key="1">
    <citation type="submission" date="2024-02" db="EMBL/GenBank/DDBJ databases">
        <title>Adaptive strategies in a cosmopolitan and abundant soil bacterium.</title>
        <authorList>
            <person name="Carini P."/>
        </authorList>
    </citation>
    <scope>NUCLEOTIDE SEQUENCE [LARGE SCALE GENOMIC DNA]</scope>
    <source>
        <strain evidence="2 3">AZCC 1608</strain>
    </source>
</reference>
<protein>
    <submittedName>
        <fullName evidence="2">Uncharacterized protein</fullName>
    </submittedName>
</protein>
<name>A0ABU8BFH8_9BRAD</name>
<proteinExistence type="predicted"/>
<organism evidence="2 3">
    <name type="scientific">Bradyrhizobium algeriense</name>
    <dbReference type="NCBI Taxonomy" id="634784"/>
    <lineage>
        <taxon>Bacteria</taxon>
        <taxon>Pseudomonadati</taxon>
        <taxon>Pseudomonadota</taxon>
        <taxon>Alphaproteobacteria</taxon>
        <taxon>Hyphomicrobiales</taxon>
        <taxon>Nitrobacteraceae</taxon>
        <taxon>Bradyrhizobium</taxon>
    </lineage>
</organism>
<evidence type="ECO:0000313" key="2">
    <source>
        <dbReference type="EMBL" id="MEH2557297.1"/>
    </source>
</evidence>
<keyword evidence="1" id="KW-0732">Signal</keyword>
<feature type="chain" id="PRO_5046237667" evidence="1">
    <location>
        <begin position="20"/>
        <end position="81"/>
    </location>
</feature>
<evidence type="ECO:0000256" key="1">
    <source>
        <dbReference type="SAM" id="SignalP"/>
    </source>
</evidence>